<feature type="compositionally biased region" description="Acidic residues" evidence="1">
    <location>
        <begin position="342"/>
        <end position="363"/>
    </location>
</feature>
<sequence length="363" mass="38164">MSQASSKLPAGGFGGDVRGWCAWKQLFPSRSVATGTPNHRAGTFAPPRISVLSVQGTIFPRPYVEMVCELPQSLHASQDDARLRLLRALLRRRTLHELVRSHPKLALALHAARARLMLQGTSVATSPMVPMETSVTSDAPAATSPEQGANEQGWDAAVKAACQPPKPHVPVEAETLHQLGVLELLIQHSALLLRLTARMAAAAAAAAAARQPAPGQDSHSSQCAETVCLADDAASHCCRGGRCKRACPEASDDGCESPNAQARKRARHGAGSEPAHDAPVHSSRHPLATRAVQTMDLTDTLLDPQGEARQNKALAGDSHEDSAGSSGEYQASGADASNTETSESEPSSDYDADLEDDASSCCS</sequence>
<dbReference type="AlphaFoldDB" id="I0Z5Z3"/>
<gene>
    <name evidence="2" type="ORF">COCSUDRAFT_61058</name>
</gene>
<keyword evidence="3" id="KW-1185">Reference proteome</keyword>
<evidence type="ECO:0000313" key="3">
    <source>
        <dbReference type="Proteomes" id="UP000007264"/>
    </source>
</evidence>
<feature type="region of interest" description="Disordered" evidence="1">
    <location>
        <begin position="307"/>
        <end position="363"/>
    </location>
</feature>
<proteinExistence type="predicted"/>
<evidence type="ECO:0000313" key="2">
    <source>
        <dbReference type="EMBL" id="EIE26062.1"/>
    </source>
</evidence>
<dbReference type="GeneID" id="17044066"/>
<reference evidence="2 3" key="1">
    <citation type="journal article" date="2012" name="Genome Biol.">
        <title>The genome of the polar eukaryotic microalga coccomyxa subellipsoidea reveals traits of cold adaptation.</title>
        <authorList>
            <person name="Blanc G."/>
            <person name="Agarkova I."/>
            <person name="Grimwood J."/>
            <person name="Kuo A."/>
            <person name="Brueggeman A."/>
            <person name="Dunigan D."/>
            <person name="Gurnon J."/>
            <person name="Ladunga I."/>
            <person name="Lindquist E."/>
            <person name="Lucas S."/>
            <person name="Pangilinan J."/>
            <person name="Proschold T."/>
            <person name="Salamov A."/>
            <person name="Schmutz J."/>
            <person name="Weeks D."/>
            <person name="Yamada T."/>
            <person name="Claverie J.M."/>
            <person name="Grigoriev I."/>
            <person name="Van Etten J."/>
            <person name="Lomsadze A."/>
            <person name="Borodovsky M."/>
        </authorList>
    </citation>
    <scope>NUCLEOTIDE SEQUENCE [LARGE SCALE GENOMIC DNA]</scope>
    <source>
        <strain evidence="2 3">C-169</strain>
    </source>
</reference>
<accession>I0Z5Z3</accession>
<name>I0Z5Z3_COCSC</name>
<evidence type="ECO:0000256" key="1">
    <source>
        <dbReference type="SAM" id="MobiDB-lite"/>
    </source>
</evidence>
<dbReference type="KEGG" id="csl:COCSUDRAFT_61058"/>
<comment type="caution">
    <text evidence="2">The sequence shown here is derived from an EMBL/GenBank/DDBJ whole genome shotgun (WGS) entry which is preliminary data.</text>
</comment>
<dbReference type="RefSeq" id="XP_005650606.1">
    <property type="nucleotide sequence ID" value="XM_005650549.1"/>
</dbReference>
<feature type="region of interest" description="Disordered" evidence="1">
    <location>
        <begin position="246"/>
        <end position="285"/>
    </location>
</feature>
<protein>
    <submittedName>
        <fullName evidence="2">Uncharacterized protein</fullName>
    </submittedName>
</protein>
<dbReference type="Proteomes" id="UP000007264">
    <property type="component" value="Unassembled WGS sequence"/>
</dbReference>
<organism evidence="2 3">
    <name type="scientific">Coccomyxa subellipsoidea (strain C-169)</name>
    <name type="common">Green microalga</name>
    <dbReference type="NCBI Taxonomy" id="574566"/>
    <lineage>
        <taxon>Eukaryota</taxon>
        <taxon>Viridiplantae</taxon>
        <taxon>Chlorophyta</taxon>
        <taxon>core chlorophytes</taxon>
        <taxon>Trebouxiophyceae</taxon>
        <taxon>Trebouxiophyceae incertae sedis</taxon>
        <taxon>Coccomyxaceae</taxon>
        <taxon>Coccomyxa</taxon>
        <taxon>Coccomyxa subellipsoidea</taxon>
    </lineage>
</organism>
<dbReference type="EMBL" id="AGSI01000003">
    <property type="protein sequence ID" value="EIE26062.1"/>
    <property type="molecule type" value="Genomic_DNA"/>
</dbReference>
<dbReference type="OrthoDB" id="10649552at2759"/>